<gene>
    <name evidence="1" type="ORF">H2199_004157</name>
</gene>
<sequence length="759" mass="80873">MTAYQDLSWDWRTVEIAGNIHNYDSFCFHDDPRIEGWAKITHSEGLVAIEEFFSESSSYEVQTPGQLQPDKAPEEESHNLFYESLSHISIRNEENSVESLLVVSQGLPASPASITEALEQSPPVAECTEEGSLPTDLGGYEGEPLIPSPQPTSRSSSVTDRPSESDKEASQVDQDTLMKDLTIDQYVPTETLAADASPASPDAKARIQDAYEGPLVTSSVQTPQLALPQEASGGTFGLGILNLSLPGQENGVQTPPPEAAQPASDVPDDSMIAPEAPQTSRRSVGDNDALTPCTTQRYLHGQYPMKVYKAAVECNDFGNLMDADEAGGGDTSNYQDVNEEPTDSLSLRSYEATKSLNNITDTSLFFPEQANAELIKGRNNHIEENENPKKLMQQEADPSQEELRLADALDYAEGMVWMYQGHQLSYPFQDPHQVRLLRPRPGFMEIRIPFKYVSPSSIRSHTPDGEIFYDADESFLSDAKMVAPASDLPVRKQADEKSGGRDDGVQLGIRVQKSASNRAGSLPVSSPLSDVPSSVGNMGIRTAITDATGSPSPAVGSNQPNTEKPLQATGARGRGSGRGRGRVTKPTAAAGGGRSQAGHGRGLDTATSTAGRRVPPVLPAVAVTPPSRARSGVLSPAQIDSGVSQRRGWETRRANAMRKKVQATVGGDGTPAALRKSGAEADSDISGAQSGAQTKPKGRSGKKVTATSKLAKANGKKSGADTEQDESIAEPAKKKQRRSARQSARLSEGPGLAEGTPGA</sequence>
<comment type="caution">
    <text evidence="1">The sequence shown here is derived from an EMBL/GenBank/DDBJ whole genome shotgun (WGS) entry which is preliminary data.</text>
</comment>
<evidence type="ECO:0000313" key="2">
    <source>
        <dbReference type="Proteomes" id="UP001172680"/>
    </source>
</evidence>
<accession>A0ACC2Z765</accession>
<name>A0ACC2Z765_9PEZI</name>
<dbReference type="Proteomes" id="UP001172680">
    <property type="component" value="Unassembled WGS sequence"/>
</dbReference>
<evidence type="ECO:0000313" key="1">
    <source>
        <dbReference type="EMBL" id="KAJ9643478.1"/>
    </source>
</evidence>
<reference evidence="1" key="1">
    <citation type="submission" date="2022-10" db="EMBL/GenBank/DDBJ databases">
        <title>Culturing micro-colonial fungi from biological soil crusts in the Mojave desert and describing Neophaeococcomyces mojavensis, and introducing the new genera and species Taxawa tesnikishii.</title>
        <authorList>
            <person name="Kurbessoian T."/>
            <person name="Stajich J.E."/>
        </authorList>
    </citation>
    <scope>NUCLEOTIDE SEQUENCE</scope>
    <source>
        <strain evidence="1">JES_115</strain>
    </source>
</reference>
<organism evidence="1 2">
    <name type="scientific">Coniosporium tulheliwenetii</name>
    <dbReference type="NCBI Taxonomy" id="3383036"/>
    <lineage>
        <taxon>Eukaryota</taxon>
        <taxon>Fungi</taxon>
        <taxon>Dikarya</taxon>
        <taxon>Ascomycota</taxon>
        <taxon>Pezizomycotina</taxon>
        <taxon>Dothideomycetes</taxon>
        <taxon>Dothideomycetes incertae sedis</taxon>
        <taxon>Coniosporium</taxon>
    </lineage>
</organism>
<proteinExistence type="predicted"/>
<dbReference type="EMBL" id="JAPDRP010000011">
    <property type="protein sequence ID" value="KAJ9643478.1"/>
    <property type="molecule type" value="Genomic_DNA"/>
</dbReference>
<protein>
    <submittedName>
        <fullName evidence="1">Uncharacterized protein</fullName>
    </submittedName>
</protein>
<keyword evidence="2" id="KW-1185">Reference proteome</keyword>